<evidence type="ECO:0000313" key="2">
    <source>
        <dbReference type="Proteomes" id="UP000617951"/>
    </source>
</evidence>
<dbReference type="InterPro" id="IPR006439">
    <property type="entry name" value="HAD-SF_hydro_IA"/>
</dbReference>
<reference evidence="1" key="1">
    <citation type="submission" date="2020-08" db="EMBL/GenBank/DDBJ databases">
        <title>Genome public.</title>
        <authorList>
            <person name="Liu C."/>
            <person name="Sun Q."/>
        </authorList>
    </citation>
    <scope>NUCLEOTIDE SEQUENCE</scope>
    <source>
        <strain evidence="1">NSJ-63</strain>
    </source>
</reference>
<dbReference type="GO" id="GO:0005829">
    <property type="term" value="C:cytosol"/>
    <property type="evidence" value="ECO:0007669"/>
    <property type="project" value="TreeGrafter"/>
</dbReference>
<dbReference type="PANTHER" id="PTHR43434">
    <property type="entry name" value="PHOSPHOGLYCOLATE PHOSPHATASE"/>
    <property type="match status" value="1"/>
</dbReference>
<accession>A0A926DJH3</accession>
<dbReference type="SUPFAM" id="SSF56784">
    <property type="entry name" value="HAD-like"/>
    <property type="match status" value="1"/>
</dbReference>
<dbReference type="Pfam" id="PF00702">
    <property type="entry name" value="Hydrolase"/>
    <property type="match status" value="1"/>
</dbReference>
<dbReference type="InterPro" id="IPR023214">
    <property type="entry name" value="HAD_sf"/>
</dbReference>
<keyword evidence="1" id="KW-0378">Hydrolase</keyword>
<name>A0A926DJH3_9FIRM</name>
<organism evidence="1 2">
    <name type="scientific">Guopingia tenuis</name>
    <dbReference type="NCBI Taxonomy" id="2763656"/>
    <lineage>
        <taxon>Bacteria</taxon>
        <taxon>Bacillati</taxon>
        <taxon>Bacillota</taxon>
        <taxon>Clostridia</taxon>
        <taxon>Christensenellales</taxon>
        <taxon>Christensenellaceae</taxon>
        <taxon>Guopingia</taxon>
    </lineage>
</organism>
<dbReference type="RefSeq" id="WP_249280794.1">
    <property type="nucleotide sequence ID" value="NZ_JACRSS010000005.1"/>
</dbReference>
<dbReference type="InterPro" id="IPR023198">
    <property type="entry name" value="PGP-like_dom2"/>
</dbReference>
<dbReference type="InterPro" id="IPR050155">
    <property type="entry name" value="HAD-like_hydrolase_sf"/>
</dbReference>
<dbReference type="NCBIfam" id="TIGR01549">
    <property type="entry name" value="HAD-SF-IA-v1"/>
    <property type="match status" value="1"/>
</dbReference>
<dbReference type="PANTHER" id="PTHR43434:SF1">
    <property type="entry name" value="PHOSPHOGLYCOLATE PHOSPHATASE"/>
    <property type="match status" value="1"/>
</dbReference>
<comment type="caution">
    <text evidence="1">The sequence shown here is derived from an EMBL/GenBank/DDBJ whole genome shotgun (WGS) entry which is preliminary data.</text>
</comment>
<dbReference type="GO" id="GO:0006281">
    <property type="term" value="P:DNA repair"/>
    <property type="evidence" value="ECO:0007669"/>
    <property type="project" value="TreeGrafter"/>
</dbReference>
<dbReference type="InterPro" id="IPR036412">
    <property type="entry name" value="HAD-like_sf"/>
</dbReference>
<dbReference type="GO" id="GO:0008967">
    <property type="term" value="F:phosphoglycolate phosphatase activity"/>
    <property type="evidence" value="ECO:0007669"/>
    <property type="project" value="TreeGrafter"/>
</dbReference>
<sequence>MKQKIRLAVFDLDGTLADTIPDLAGAMAHILKKYGNFGDVEPLVRRSVGRGVYVLFEKVYGELGIDSQSRLADVEAYKAYYAAHCFQKTRLYPHTVAVLEELKRRGIHLAVATMKPREATHEVLRQTGLLPYMEAVYAQEDMERPKPEPWCVVHLAEEFGVPLSETAMIGDSLNDVGAGKAAGAVSVAVLGGYADPEEMRRSGADYVIDDIGCVRDIFEGGDTYGD</sequence>
<dbReference type="PRINTS" id="PR00413">
    <property type="entry name" value="HADHALOGNASE"/>
</dbReference>
<dbReference type="AlphaFoldDB" id="A0A926DJH3"/>
<dbReference type="NCBIfam" id="TIGR01509">
    <property type="entry name" value="HAD-SF-IA-v3"/>
    <property type="match status" value="1"/>
</dbReference>
<dbReference type="SFLD" id="SFLDS00003">
    <property type="entry name" value="Haloacid_Dehalogenase"/>
    <property type="match status" value="1"/>
</dbReference>
<dbReference type="SFLD" id="SFLDG01129">
    <property type="entry name" value="C1.5:_HAD__Beta-PGM__Phosphata"/>
    <property type="match status" value="1"/>
</dbReference>
<proteinExistence type="predicted"/>
<evidence type="ECO:0000313" key="1">
    <source>
        <dbReference type="EMBL" id="MBC8539188.1"/>
    </source>
</evidence>
<dbReference type="Gene3D" id="3.40.50.1000">
    <property type="entry name" value="HAD superfamily/HAD-like"/>
    <property type="match status" value="1"/>
</dbReference>
<protein>
    <submittedName>
        <fullName evidence="1">HAD family hydrolase</fullName>
    </submittedName>
</protein>
<dbReference type="Proteomes" id="UP000617951">
    <property type="component" value="Unassembled WGS sequence"/>
</dbReference>
<dbReference type="EMBL" id="JACRSS010000005">
    <property type="protein sequence ID" value="MBC8539188.1"/>
    <property type="molecule type" value="Genomic_DNA"/>
</dbReference>
<gene>
    <name evidence="1" type="ORF">H8693_09635</name>
</gene>
<keyword evidence="2" id="KW-1185">Reference proteome</keyword>
<dbReference type="SFLD" id="SFLDG01135">
    <property type="entry name" value="C1.5.6:_HAD__Beta-PGM__Phospha"/>
    <property type="match status" value="1"/>
</dbReference>
<dbReference type="Gene3D" id="1.10.150.240">
    <property type="entry name" value="Putative phosphatase, domain 2"/>
    <property type="match status" value="1"/>
</dbReference>